<evidence type="ECO:0000256" key="3">
    <source>
        <dbReference type="SAM" id="Phobius"/>
    </source>
</evidence>
<keyword evidence="3" id="KW-0472">Membrane</keyword>
<dbReference type="Gene3D" id="3.40.630.190">
    <property type="entry name" value="LCP protein"/>
    <property type="match status" value="1"/>
</dbReference>
<keyword evidence="3" id="KW-1133">Transmembrane helix</keyword>
<accession>A0A4Q0AHB7</accession>
<dbReference type="AlphaFoldDB" id="A0A4Q0AHB7"/>
<feature type="compositionally biased region" description="Basic residues" evidence="2">
    <location>
        <begin position="79"/>
        <end position="98"/>
    </location>
</feature>
<evidence type="ECO:0000256" key="1">
    <source>
        <dbReference type="ARBA" id="ARBA00006068"/>
    </source>
</evidence>
<name>A0A4Q0AHB7_9BACT</name>
<feature type="domain" description="LytR/CpsA/Psr regulator C-terminal" evidence="5">
    <location>
        <begin position="464"/>
        <end position="544"/>
    </location>
</feature>
<keyword evidence="3" id="KW-0812">Transmembrane</keyword>
<dbReference type="PANTHER" id="PTHR33392:SF6">
    <property type="entry name" value="POLYISOPRENYL-TEICHOIC ACID--PEPTIDOGLYCAN TEICHOIC ACID TRANSFERASE TAGU"/>
    <property type="match status" value="1"/>
</dbReference>
<evidence type="ECO:0000256" key="2">
    <source>
        <dbReference type="SAM" id="MobiDB-lite"/>
    </source>
</evidence>
<sequence>MKKQTQTSIDGFIPRRSGAQLGNLHASEEAVPIDRSLHTGDGTSREVVGVARESKSIGRSDIDESLRQIDDPNADRGTRRQRRAEKRRRKKANQKPKNKTKRIIKWVLIGLGILVVAIIGYLAFKAINASDSIFKGNVLDLVKSDPLKQDANGRSNFLIVGTSEDDPGHQGANLTDTIMVLSINQKTKDAYTFSVPRDLEVQYGQACPSGYSGKINVYFSCVNTGTDAASEQDRLAKTQAFVGNIIGMDIQYGVHVNYTVVRDVIKAIGGSITVNIEGDNGQGPQPNLGIMDSNFDWKCGATIAIRKKNCPPNGRFIEYGPGNQVLDAERALYLAQARGDVAPTYGLAQSNFDRERNQQKIVLAIREKALSTGVLTNISAVTQLINALGNNLRTNIQTKEIRTLMGLAKDIPSDKITSIDLFKAGEAVFTASGQPVQGQYEYSAIQAYINKIITQEPFVKEKPRVIVLNGGAAAGVAQTEADKLTAKGFTVDSVDNAPDGTYPAVTVYQVANNKPLTAAKLKELYGVTLLTTKPPVSVVGTTDFVVIIGPTQ</sequence>
<dbReference type="Gene3D" id="3.30.70.2390">
    <property type="match status" value="1"/>
</dbReference>
<proteinExistence type="inferred from homology"/>
<feature type="domain" description="Cell envelope-related transcriptional attenuator" evidence="4">
    <location>
        <begin position="175"/>
        <end position="369"/>
    </location>
</feature>
<evidence type="ECO:0000259" key="5">
    <source>
        <dbReference type="Pfam" id="PF13399"/>
    </source>
</evidence>
<evidence type="ECO:0000313" key="6">
    <source>
        <dbReference type="EMBL" id="RWZ78562.1"/>
    </source>
</evidence>
<dbReference type="InterPro" id="IPR004474">
    <property type="entry name" value="LytR_CpsA_psr"/>
</dbReference>
<dbReference type="InterPro" id="IPR050922">
    <property type="entry name" value="LytR/CpsA/Psr_CW_biosynth"/>
</dbReference>
<organism evidence="6 7">
    <name type="scientific">Candidatus Microsaccharimonas sossegonensis</name>
    <dbReference type="NCBI Taxonomy" id="2506948"/>
    <lineage>
        <taxon>Bacteria</taxon>
        <taxon>Candidatus Saccharimonadota</taxon>
        <taxon>Candidatus Saccharimonadia</taxon>
        <taxon>Candidatus Saccharimonadales</taxon>
        <taxon>Candidatus Saccharimonadaceae</taxon>
        <taxon>Candidatus Microsaccharimonas</taxon>
    </lineage>
</organism>
<dbReference type="InterPro" id="IPR027381">
    <property type="entry name" value="LytR/CpsA/Psr_C"/>
</dbReference>
<comment type="caution">
    <text evidence="6">The sequence shown here is derived from an EMBL/GenBank/DDBJ whole genome shotgun (WGS) entry which is preliminary data.</text>
</comment>
<feature type="transmembrane region" description="Helical" evidence="3">
    <location>
        <begin position="103"/>
        <end position="124"/>
    </location>
</feature>
<reference evidence="6" key="1">
    <citation type="submission" date="2019-01" db="EMBL/GenBank/DDBJ databases">
        <title>Genomic signatures and co-occurrence patterns of the ultra-small Saccharimodia (Patescibacteria phylum) suggest a symbiotic lifestyle.</title>
        <authorList>
            <person name="Lemos L."/>
            <person name="Medeiros J."/>
            <person name="Andreote F."/>
            <person name="Fernandes G."/>
            <person name="Varani A."/>
            <person name="Oliveira G."/>
            <person name="Pylro V."/>
        </authorList>
    </citation>
    <scope>NUCLEOTIDE SEQUENCE [LARGE SCALE GENOMIC DNA]</scope>
    <source>
        <strain evidence="6">AMD02</strain>
    </source>
</reference>
<dbReference type="PANTHER" id="PTHR33392">
    <property type="entry name" value="POLYISOPRENYL-TEICHOIC ACID--PEPTIDOGLYCAN TEICHOIC ACID TRANSFERASE TAGU"/>
    <property type="match status" value="1"/>
</dbReference>
<evidence type="ECO:0000313" key="7">
    <source>
        <dbReference type="Proteomes" id="UP000289257"/>
    </source>
</evidence>
<feature type="region of interest" description="Disordered" evidence="2">
    <location>
        <begin position="1"/>
        <end position="98"/>
    </location>
</feature>
<evidence type="ECO:0000259" key="4">
    <source>
        <dbReference type="Pfam" id="PF03816"/>
    </source>
</evidence>
<feature type="compositionally biased region" description="Basic and acidic residues" evidence="2">
    <location>
        <begin position="52"/>
        <end position="78"/>
    </location>
</feature>
<dbReference type="Proteomes" id="UP000289257">
    <property type="component" value="Unassembled WGS sequence"/>
</dbReference>
<protein>
    <submittedName>
        <fullName evidence="6">LytR family transcriptional regulator</fullName>
    </submittedName>
</protein>
<keyword evidence="7" id="KW-1185">Reference proteome</keyword>
<dbReference type="Pfam" id="PF13399">
    <property type="entry name" value="LytR_C"/>
    <property type="match status" value="1"/>
</dbReference>
<gene>
    <name evidence="6" type="ORF">EOT05_02320</name>
</gene>
<dbReference type="Pfam" id="PF03816">
    <property type="entry name" value="LytR_cpsA_psr"/>
    <property type="match status" value="1"/>
</dbReference>
<dbReference type="EMBL" id="SCKX01000001">
    <property type="protein sequence ID" value="RWZ78562.1"/>
    <property type="molecule type" value="Genomic_DNA"/>
</dbReference>
<comment type="similarity">
    <text evidence="1">Belongs to the LytR/CpsA/Psr (LCP) family.</text>
</comment>